<evidence type="ECO:0000313" key="9">
    <source>
        <dbReference type="EMBL" id="OIN56569.1"/>
    </source>
</evidence>
<dbReference type="PROSITE" id="PS51257">
    <property type="entry name" value="PROKAR_LIPOPROTEIN"/>
    <property type="match status" value="1"/>
</dbReference>
<dbReference type="InterPro" id="IPR036188">
    <property type="entry name" value="FAD/NAD-bd_sf"/>
</dbReference>
<dbReference type="SUPFAM" id="SSF54373">
    <property type="entry name" value="FAD-linked reductases, C-terminal domain"/>
    <property type="match status" value="1"/>
</dbReference>
<dbReference type="RefSeq" id="WP_071505800.1">
    <property type="nucleotide sequence ID" value="NZ_MORL01000021.1"/>
</dbReference>
<name>A0A1S2VD10_9BACT</name>
<dbReference type="EC" id="1.13.12.3" evidence="3"/>
<dbReference type="OrthoDB" id="56323at2"/>
<dbReference type="PANTHER" id="PTHR10742:SF410">
    <property type="entry name" value="LYSINE-SPECIFIC HISTONE DEMETHYLASE 2"/>
    <property type="match status" value="1"/>
</dbReference>
<gene>
    <name evidence="9" type="ORF">BLX24_24175</name>
</gene>
<evidence type="ECO:0000256" key="5">
    <source>
        <dbReference type="ARBA" id="ARBA00023070"/>
    </source>
</evidence>
<proteinExistence type="inferred from homology"/>
<dbReference type="GO" id="GO:0050361">
    <property type="term" value="F:tryptophan 2-monooxygenase activity"/>
    <property type="evidence" value="ECO:0007669"/>
    <property type="project" value="UniProtKB-EC"/>
</dbReference>
<dbReference type="Pfam" id="PF01593">
    <property type="entry name" value="Amino_oxidase"/>
    <property type="match status" value="1"/>
</dbReference>
<dbReference type="InterPro" id="IPR002937">
    <property type="entry name" value="Amino_oxidase"/>
</dbReference>
<feature type="signal peptide" evidence="7">
    <location>
        <begin position="1"/>
        <end position="24"/>
    </location>
</feature>
<comment type="caution">
    <text evidence="9">The sequence shown here is derived from an EMBL/GenBank/DDBJ whole genome shotgun (WGS) entry which is preliminary data.</text>
</comment>
<feature type="chain" id="PRO_5010204235" description="Tryptophan 2-monooxygenase" evidence="7">
    <location>
        <begin position="25"/>
        <end position="450"/>
    </location>
</feature>
<evidence type="ECO:0000256" key="1">
    <source>
        <dbReference type="ARBA" id="ARBA00004814"/>
    </source>
</evidence>
<evidence type="ECO:0000313" key="10">
    <source>
        <dbReference type="Proteomes" id="UP000181790"/>
    </source>
</evidence>
<keyword evidence="7" id="KW-0732">Signal</keyword>
<dbReference type="InterPro" id="IPR050281">
    <property type="entry name" value="Flavin_monoamine_oxidase"/>
</dbReference>
<dbReference type="Gene3D" id="3.50.50.60">
    <property type="entry name" value="FAD/NAD(P)-binding domain"/>
    <property type="match status" value="1"/>
</dbReference>
<evidence type="ECO:0000259" key="8">
    <source>
        <dbReference type="Pfam" id="PF01593"/>
    </source>
</evidence>
<accession>A0A1S2VD10</accession>
<dbReference type="PANTHER" id="PTHR10742">
    <property type="entry name" value="FLAVIN MONOAMINE OXIDASE"/>
    <property type="match status" value="1"/>
</dbReference>
<dbReference type="Proteomes" id="UP000181790">
    <property type="component" value="Unassembled WGS sequence"/>
</dbReference>
<comment type="similarity">
    <text evidence="2">Belongs to the tryptophan 2-monooxygenase family.</text>
</comment>
<dbReference type="AlphaFoldDB" id="A0A1S2VD10"/>
<reference evidence="9 10" key="1">
    <citation type="submission" date="2016-10" db="EMBL/GenBank/DDBJ databases">
        <title>Arsenicibacter rosenii gen. nov., sp. nov., an efficient arsenic-methylating bacterium isolated from an arsenic-contaminated paddy soil.</title>
        <authorList>
            <person name="Huang K."/>
        </authorList>
    </citation>
    <scope>NUCLEOTIDE SEQUENCE [LARGE SCALE GENOMIC DNA]</scope>
    <source>
        <strain evidence="9 10">SM-1</strain>
    </source>
</reference>
<evidence type="ECO:0000256" key="6">
    <source>
        <dbReference type="ARBA" id="ARBA00047321"/>
    </source>
</evidence>
<evidence type="ECO:0000256" key="2">
    <source>
        <dbReference type="ARBA" id="ARBA00005833"/>
    </source>
</evidence>
<keyword evidence="10" id="KW-1185">Reference proteome</keyword>
<organism evidence="9 10">
    <name type="scientific">Arsenicibacter rosenii</name>
    <dbReference type="NCBI Taxonomy" id="1750698"/>
    <lineage>
        <taxon>Bacteria</taxon>
        <taxon>Pseudomonadati</taxon>
        <taxon>Bacteroidota</taxon>
        <taxon>Cytophagia</taxon>
        <taxon>Cytophagales</taxon>
        <taxon>Spirosomataceae</taxon>
        <taxon>Arsenicibacter</taxon>
    </lineage>
</organism>
<comment type="catalytic activity">
    <reaction evidence="6">
        <text>L-tryptophan + O2 = indole-3-acetamide + CO2 + H2O</text>
        <dbReference type="Rhea" id="RHEA:16165"/>
        <dbReference type="ChEBI" id="CHEBI:15377"/>
        <dbReference type="ChEBI" id="CHEBI:15379"/>
        <dbReference type="ChEBI" id="CHEBI:16031"/>
        <dbReference type="ChEBI" id="CHEBI:16526"/>
        <dbReference type="ChEBI" id="CHEBI:57912"/>
        <dbReference type="EC" id="1.13.12.3"/>
    </reaction>
</comment>
<evidence type="ECO:0000256" key="4">
    <source>
        <dbReference type="ARBA" id="ARBA00017871"/>
    </source>
</evidence>
<dbReference type="GO" id="GO:0009851">
    <property type="term" value="P:auxin biosynthetic process"/>
    <property type="evidence" value="ECO:0007669"/>
    <property type="project" value="UniProtKB-KW"/>
</dbReference>
<dbReference type="PRINTS" id="PR00420">
    <property type="entry name" value="RNGMNOXGNASE"/>
</dbReference>
<evidence type="ECO:0000256" key="7">
    <source>
        <dbReference type="SAM" id="SignalP"/>
    </source>
</evidence>
<evidence type="ECO:0000256" key="3">
    <source>
        <dbReference type="ARBA" id="ARBA00012535"/>
    </source>
</evidence>
<feature type="domain" description="Amine oxidase" evidence="8">
    <location>
        <begin position="45"/>
        <end position="447"/>
    </location>
</feature>
<dbReference type="Gene3D" id="3.90.660.10">
    <property type="match status" value="1"/>
</dbReference>
<keyword evidence="5" id="KW-0073">Auxin biosynthesis</keyword>
<dbReference type="SUPFAM" id="SSF51905">
    <property type="entry name" value="FAD/NAD(P)-binding domain"/>
    <property type="match status" value="1"/>
</dbReference>
<comment type="pathway">
    <text evidence="1">Plant hormone metabolism; auxin biosynthesis.</text>
</comment>
<dbReference type="EMBL" id="MORL01000021">
    <property type="protein sequence ID" value="OIN56569.1"/>
    <property type="molecule type" value="Genomic_DNA"/>
</dbReference>
<sequence>MQRRKFIKHSMAGVPIAASLLSTACTSKEVADPKTKRVLVIGAGLSGLAAARQLHEKGFIVTVLEAQNTIGGRLRTNRSTGIAFDEGASWIHGIDGNPMTTLAQQAGMQTYPTVDESRVSYDIGGIKRKAAVYDAAEDELYAILGSLMKQGSNTRSFESVFNAIYPTKANDRLWRFFLSTYVTFDTGDLDKLSSLLYNEGEEYSGVETIATNGYDTIATYLAKGLDIRPGQRVTAIDYSSPIVKITHNGSISEADYVIVTVPLGVLKKESIRFTPMLPASKQVAIRSVGMNCVNKFLLIWEKAFWDDVQYISYTPAVRDKFNYFVNVRKYQPTVNALMTFAYADYARQTETMTDTQVVTEIMAHLRDIYGTGIPEPATLLRTKWQNNEFTFGAYSYTAINTEMTHFDDLAEAIDNRLFFAGEHTHIDYFSTAHGAWLSGIREAGKIIDLL</sequence>
<protein>
    <recommendedName>
        <fullName evidence="4">Tryptophan 2-monooxygenase</fullName>
        <ecNumber evidence="3">1.13.12.3</ecNumber>
    </recommendedName>
</protein>